<keyword evidence="2" id="KW-1185">Reference proteome</keyword>
<dbReference type="Proteomes" id="UP000184304">
    <property type="component" value="Unassembled WGS sequence"/>
</dbReference>
<dbReference type="VEuPathDB" id="FungiDB:ASPTUDRAFT_46025"/>
<evidence type="ECO:0000313" key="2">
    <source>
        <dbReference type="Proteomes" id="UP000184304"/>
    </source>
</evidence>
<name>A0A1L9MUU0_ASPTC</name>
<organism evidence="1 2">
    <name type="scientific">Aspergillus tubingensis (strain CBS 134.48)</name>
    <dbReference type="NCBI Taxonomy" id="767770"/>
    <lineage>
        <taxon>Eukaryota</taxon>
        <taxon>Fungi</taxon>
        <taxon>Dikarya</taxon>
        <taxon>Ascomycota</taxon>
        <taxon>Pezizomycotina</taxon>
        <taxon>Eurotiomycetes</taxon>
        <taxon>Eurotiomycetidae</taxon>
        <taxon>Eurotiales</taxon>
        <taxon>Aspergillaceae</taxon>
        <taxon>Aspergillus</taxon>
        <taxon>Aspergillus subgen. Circumdati</taxon>
    </lineage>
</organism>
<reference evidence="2" key="1">
    <citation type="journal article" date="2017" name="Genome Biol.">
        <title>Comparative genomics reveals high biological diversity and specific adaptations in the industrially and medically important fungal genus Aspergillus.</title>
        <authorList>
            <person name="de Vries R.P."/>
            <person name="Riley R."/>
            <person name="Wiebenga A."/>
            <person name="Aguilar-Osorio G."/>
            <person name="Amillis S."/>
            <person name="Uchima C.A."/>
            <person name="Anderluh G."/>
            <person name="Asadollahi M."/>
            <person name="Askin M."/>
            <person name="Barry K."/>
            <person name="Battaglia E."/>
            <person name="Bayram O."/>
            <person name="Benocci T."/>
            <person name="Braus-Stromeyer S.A."/>
            <person name="Caldana C."/>
            <person name="Canovas D."/>
            <person name="Cerqueira G.C."/>
            <person name="Chen F."/>
            <person name="Chen W."/>
            <person name="Choi C."/>
            <person name="Clum A."/>
            <person name="Dos Santos R.A."/>
            <person name="Damasio A.R."/>
            <person name="Diallinas G."/>
            <person name="Emri T."/>
            <person name="Fekete E."/>
            <person name="Flipphi M."/>
            <person name="Freyberg S."/>
            <person name="Gallo A."/>
            <person name="Gournas C."/>
            <person name="Habgood R."/>
            <person name="Hainaut M."/>
            <person name="Harispe M.L."/>
            <person name="Henrissat B."/>
            <person name="Hilden K.S."/>
            <person name="Hope R."/>
            <person name="Hossain A."/>
            <person name="Karabika E."/>
            <person name="Karaffa L."/>
            <person name="Karanyi Z."/>
            <person name="Krasevec N."/>
            <person name="Kuo A."/>
            <person name="Kusch H."/>
            <person name="LaButti K."/>
            <person name="Lagendijk E.L."/>
            <person name="Lapidus A."/>
            <person name="Levasseur A."/>
            <person name="Lindquist E."/>
            <person name="Lipzen A."/>
            <person name="Logrieco A.F."/>
            <person name="MacCabe A."/>
            <person name="Maekelae M.R."/>
            <person name="Malavazi I."/>
            <person name="Melin P."/>
            <person name="Meyer V."/>
            <person name="Mielnichuk N."/>
            <person name="Miskei M."/>
            <person name="Molnar A.P."/>
            <person name="Mule G."/>
            <person name="Ngan C.Y."/>
            <person name="Orejas M."/>
            <person name="Orosz E."/>
            <person name="Ouedraogo J.P."/>
            <person name="Overkamp K.M."/>
            <person name="Park H.-S."/>
            <person name="Perrone G."/>
            <person name="Piumi F."/>
            <person name="Punt P.J."/>
            <person name="Ram A.F."/>
            <person name="Ramon A."/>
            <person name="Rauscher S."/>
            <person name="Record E."/>
            <person name="Riano-Pachon D.M."/>
            <person name="Robert V."/>
            <person name="Roehrig J."/>
            <person name="Ruller R."/>
            <person name="Salamov A."/>
            <person name="Salih N.S."/>
            <person name="Samson R.A."/>
            <person name="Sandor E."/>
            <person name="Sanguinetti M."/>
            <person name="Schuetze T."/>
            <person name="Sepcic K."/>
            <person name="Shelest E."/>
            <person name="Sherlock G."/>
            <person name="Sophianopoulou V."/>
            <person name="Squina F.M."/>
            <person name="Sun H."/>
            <person name="Susca A."/>
            <person name="Todd R.B."/>
            <person name="Tsang A."/>
            <person name="Unkles S.E."/>
            <person name="van de Wiele N."/>
            <person name="van Rossen-Uffink D."/>
            <person name="Oliveira J.V."/>
            <person name="Vesth T.C."/>
            <person name="Visser J."/>
            <person name="Yu J.-H."/>
            <person name="Zhou M."/>
            <person name="Andersen M.R."/>
            <person name="Archer D.B."/>
            <person name="Baker S.E."/>
            <person name="Benoit I."/>
            <person name="Brakhage A.A."/>
            <person name="Braus G.H."/>
            <person name="Fischer R."/>
            <person name="Frisvad J.C."/>
            <person name="Goldman G.H."/>
            <person name="Houbraken J."/>
            <person name="Oakley B."/>
            <person name="Pocsi I."/>
            <person name="Scazzocchio C."/>
            <person name="Seiboth B."/>
            <person name="vanKuyk P.A."/>
            <person name="Wortman J."/>
            <person name="Dyer P.S."/>
            <person name="Grigoriev I.V."/>
        </authorList>
    </citation>
    <scope>NUCLEOTIDE SEQUENCE [LARGE SCALE GENOMIC DNA]</scope>
    <source>
        <strain evidence="2">CBS 134.48</strain>
    </source>
</reference>
<dbReference type="AlphaFoldDB" id="A0A1L9MUU0"/>
<dbReference type="PROSITE" id="PS51257">
    <property type="entry name" value="PROKAR_LIPOPROTEIN"/>
    <property type="match status" value="1"/>
</dbReference>
<dbReference type="EMBL" id="KV878206">
    <property type="protein sequence ID" value="OJI80816.1"/>
    <property type="molecule type" value="Genomic_DNA"/>
</dbReference>
<sequence>MVQCSKLATSPSFSCLSPLPNVFLPYQIGASCRLITISSIVSLHYPDWGVFEAAPAATTYVSS</sequence>
<proteinExistence type="predicted"/>
<evidence type="ECO:0000313" key="1">
    <source>
        <dbReference type="EMBL" id="OJI80816.1"/>
    </source>
</evidence>
<protein>
    <submittedName>
        <fullName evidence="1">Uncharacterized protein</fullName>
    </submittedName>
</protein>
<gene>
    <name evidence="1" type="ORF">ASPTUDRAFT_46025</name>
</gene>
<accession>A0A1L9MUU0</accession>